<dbReference type="InterPro" id="IPR036156">
    <property type="entry name" value="Beta-gal/glucu_dom_sf"/>
</dbReference>
<gene>
    <name evidence="17" type="ORF">IAA53_04010</name>
</gene>
<comment type="subcellular location">
    <subcellularLocation>
        <location evidence="2">Secreted</location>
    </subcellularLocation>
</comment>
<keyword evidence="7 17" id="KW-0378">Hydrolase</keyword>
<feature type="domain" description="Beta-mannosidase-like galactose-binding" evidence="16">
    <location>
        <begin position="15"/>
        <end position="173"/>
    </location>
</feature>
<evidence type="ECO:0000313" key="17">
    <source>
        <dbReference type="EMBL" id="HIR50440.1"/>
    </source>
</evidence>
<dbReference type="InterPro" id="IPR013783">
    <property type="entry name" value="Ig-like_fold"/>
</dbReference>
<reference evidence="17" key="2">
    <citation type="journal article" date="2021" name="PeerJ">
        <title>Extensive microbial diversity within the chicken gut microbiome revealed by metagenomics and culture.</title>
        <authorList>
            <person name="Gilroy R."/>
            <person name="Ravi A."/>
            <person name="Getino M."/>
            <person name="Pursley I."/>
            <person name="Horton D.L."/>
            <person name="Alikhan N.F."/>
            <person name="Baker D."/>
            <person name="Gharbi K."/>
            <person name="Hall N."/>
            <person name="Watson M."/>
            <person name="Adriaenssens E.M."/>
            <person name="Foster-Nyarko E."/>
            <person name="Jarju S."/>
            <person name="Secka A."/>
            <person name="Antonio M."/>
            <person name="Oren A."/>
            <person name="Chaudhuri R.R."/>
            <person name="La Ragione R."/>
            <person name="Hildebrand F."/>
            <person name="Pallen M.J."/>
        </authorList>
    </citation>
    <scope>NUCLEOTIDE SEQUENCE</scope>
    <source>
        <strain evidence="17">ChiBcec15-4380</strain>
    </source>
</reference>
<dbReference type="InterPro" id="IPR017853">
    <property type="entry name" value="GH"/>
</dbReference>
<dbReference type="EMBL" id="DVHE01000032">
    <property type="protein sequence ID" value="HIR50440.1"/>
    <property type="molecule type" value="Genomic_DNA"/>
</dbReference>
<evidence type="ECO:0000256" key="9">
    <source>
        <dbReference type="ARBA" id="ARBA00023295"/>
    </source>
</evidence>
<dbReference type="GO" id="GO:0005576">
    <property type="term" value="C:extracellular region"/>
    <property type="evidence" value="ECO:0007669"/>
    <property type="project" value="UniProtKB-SubCell"/>
</dbReference>
<dbReference type="Pfam" id="PF00703">
    <property type="entry name" value="Glyco_hydro_2"/>
    <property type="match status" value="1"/>
</dbReference>
<comment type="pathway">
    <text evidence="3">Glycan metabolism; N-glycan degradation.</text>
</comment>
<dbReference type="Gene3D" id="2.60.40.10">
    <property type="entry name" value="Immunoglobulins"/>
    <property type="match status" value="2"/>
</dbReference>
<dbReference type="Gene3D" id="3.20.20.80">
    <property type="entry name" value="Glycosidases"/>
    <property type="match status" value="1"/>
</dbReference>
<dbReference type="GO" id="GO:0005975">
    <property type="term" value="P:carbohydrate metabolic process"/>
    <property type="evidence" value="ECO:0007669"/>
    <property type="project" value="InterPro"/>
</dbReference>
<dbReference type="InterPro" id="IPR041625">
    <property type="entry name" value="Beta-mannosidase_Ig"/>
</dbReference>
<evidence type="ECO:0000256" key="4">
    <source>
        <dbReference type="ARBA" id="ARBA00011738"/>
    </source>
</evidence>
<dbReference type="Pfam" id="PF17753">
    <property type="entry name" value="Ig_mannosidase"/>
    <property type="match status" value="1"/>
</dbReference>
<dbReference type="GO" id="GO:0006516">
    <property type="term" value="P:glycoprotein catabolic process"/>
    <property type="evidence" value="ECO:0007669"/>
    <property type="project" value="TreeGrafter"/>
</dbReference>
<dbReference type="SUPFAM" id="SSF51445">
    <property type="entry name" value="(Trans)glycosidases"/>
    <property type="match status" value="1"/>
</dbReference>
<evidence type="ECO:0000256" key="10">
    <source>
        <dbReference type="ARBA" id="ARBA00038429"/>
    </source>
</evidence>
<dbReference type="Gene3D" id="2.60.120.260">
    <property type="entry name" value="Galactose-binding domain-like"/>
    <property type="match status" value="1"/>
</dbReference>
<accession>A0A9D1IWH8</accession>
<dbReference type="PANTHER" id="PTHR43730">
    <property type="entry name" value="BETA-MANNOSIDASE"/>
    <property type="match status" value="1"/>
</dbReference>
<comment type="catalytic activity">
    <reaction evidence="1">
        <text>Hydrolysis of terminal, non-reducing beta-D-mannose residues in beta-D-mannosides.</text>
        <dbReference type="EC" id="3.2.1.25"/>
    </reaction>
</comment>
<organism evidence="17 18">
    <name type="scientific">Candidatus Avoscillospira avicola</name>
    <dbReference type="NCBI Taxonomy" id="2840706"/>
    <lineage>
        <taxon>Bacteria</taxon>
        <taxon>Bacillati</taxon>
        <taxon>Bacillota</taxon>
        <taxon>Clostridia</taxon>
        <taxon>Eubacteriales</taxon>
        <taxon>Oscillospiraceae</taxon>
        <taxon>Oscillospiraceae incertae sedis</taxon>
        <taxon>Candidatus Avoscillospira</taxon>
    </lineage>
</organism>
<feature type="domain" description="Beta-mannosidase Ig-fold" evidence="14">
    <location>
        <begin position="720"/>
        <end position="796"/>
    </location>
</feature>
<dbReference type="EC" id="3.2.1.25" evidence="5"/>
<keyword evidence="8" id="KW-0325">Glycoprotein</keyword>
<evidence type="ECO:0000256" key="6">
    <source>
        <dbReference type="ARBA" id="ARBA00022525"/>
    </source>
</evidence>
<dbReference type="GO" id="GO:0004567">
    <property type="term" value="F:beta-mannosidase activity"/>
    <property type="evidence" value="ECO:0007669"/>
    <property type="project" value="UniProtKB-EC"/>
</dbReference>
<comment type="caution">
    <text evidence="17">The sequence shown here is derived from an EMBL/GenBank/DDBJ whole genome shotgun (WGS) entry which is preliminary data.</text>
</comment>
<dbReference type="SUPFAM" id="SSF49303">
    <property type="entry name" value="beta-Galactosidase/glucuronidase domain"/>
    <property type="match status" value="2"/>
</dbReference>
<comment type="subunit">
    <text evidence="4">Homodimer.</text>
</comment>
<dbReference type="InterPro" id="IPR041447">
    <property type="entry name" value="Mannosidase_ig"/>
</dbReference>
<feature type="domain" description="Mannosidase Ig/CBM-like" evidence="15">
    <location>
        <begin position="629"/>
        <end position="715"/>
    </location>
</feature>
<sequence>MNVQNWVMEYEGYEPLPCQAPCTMYSVLYDHKKIPDPFYGLNERELQYLAEQDCAFTAVIDADAALLARDHIDLVFHGLDTLCHIYLNGTLLAKVKNMHRVYRYSVKALLHRGENRLRLEFQSPRQYFAAAQHKHYLYMNDGDTIPGAAHLRKALYQSGWDWGPTLPDMGIFRPVELVAYDVDQLEDVAVRQHHRSGAVSVELTVTTRHGAGGEIYATLDGQRVLLKDGHGVISVNNPRLWWVRGYGDQPLYDLEIELVHGGQVIDRCHKQLGLRTLTVSTQPDEDKKGSEFCFVLNGVKIFSMGANMIPMDNLLSRVTPARWETLVRQAVDANFNTLRIWGGGYYPDSCFFDYCDQYGILVWQDFMVACANIYLTEEMAREFTEEATCNLKRLHHHASLGLLCGNNEMESGVLNWGARDNQLVRDDYTRLYGHLLPELCERYAPDTFYWPSSPSSGGGFDDPDNPAKGDTHYWEVWHGGVPFTAYRQKNFRFCSEYGFESFPSMKTIRTFCREEDMNCFSRVMENHQKCKGGNGKILRYLSDNYLYPAAFENLVYASQLLQADAIQYGVEHFRRQRGYCMGSIYWQFNDCWPVASWSSVDSFGRYKALHYAARKFYAPVSMGLFLERGKLVVNISNETREPFRGSVHLALCRGDFTVIRELRRDVEVDALSAADVCQCQADCPDPYEAYFYADLYDEAGHFLLRQTELLVPAKHFSWQKPVFSLSFADTAEGVEISVQSDVFAKGVFLDFQEFDCVLSDNFFSITNGAPYLVTAKTQRTAAELARDLSIKSVYDIR</sequence>
<dbReference type="AlphaFoldDB" id="A0A9D1IWH8"/>
<evidence type="ECO:0000259" key="13">
    <source>
        <dbReference type="Pfam" id="PF00703"/>
    </source>
</evidence>
<evidence type="ECO:0000256" key="8">
    <source>
        <dbReference type="ARBA" id="ARBA00023180"/>
    </source>
</evidence>
<evidence type="ECO:0000313" key="18">
    <source>
        <dbReference type="Proteomes" id="UP000824239"/>
    </source>
</evidence>
<dbReference type="SUPFAM" id="SSF49785">
    <property type="entry name" value="Galactose-binding domain-like"/>
    <property type="match status" value="1"/>
</dbReference>
<proteinExistence type="inferred from homology"/>
<evidence type="ECO:0000256" key="12">
    <source>
        <dbReference type="ARBA" id="ARBA00041614"/>
    </source>
</evidence>
<dbReference type="InterPro" id="IPR008979">
    <property type="entry name" value="Galactose-bd-like_sf"/>
</dbReference>
<keyword evidence="6" id="KW-0964">Secreted</keyword>
<name>A0A9D1IWH8_9FIRM</name>
<evidence type="ECO:0000256" key="11">
    <source>
        <dbReference type="ARBA" id="ARBA00041069"/>
    </source>
</evidence>
<dbReference type="InterPro" id="IPR054593">
    <property type="entry name" value="Beta-mannosidase-like_N2"/>
</dbReference>
<evidence type="ECO:0000256" key="1">
    <source>
        <dbReference type="ARBA" id="ARBA00000829"/>
    </source>
</evidence>
<evidence type="ECO:0000259" key="16">
    <source>
        <dbReference type="Pfam" id="PF22666"/>
    </source>
</evidence>
<evidence type="ECO:0000256" key="5">
    <source>
        <dbReference type="ARBA" id="ARBA00012754"/>
    </source>
</evidence>
<reference evidence="17" key="1">
    <citation type="submission" date="2020-10" db="EMBL/GenBank/DDBJ databases">
        <authorList>
            <person name="Gilroy R."/>
        </authorList>
    </citation>
    <scope>NUCLEOTIDE SEQUENCE</scope>
    <source>
        <strain evidence="17">ChiBcec15-4380</strain>
    </source>
</reference>
<dbReference type="Pfam" id="PF22666">
    <property type="entry name" value="Glyco_hydro_2_N2"/>
    <property type="match status" value="1"/>
</dbReference>
<evidence type="ECO:0000259" key="15">
    <source>
        <dbReference type="Pfam" id="PF17786"/>
    </source>
</evidence>
<evidence type="ECO:0000259" key="14">
    <source>
        <dbReference type="Pfam" id="PF17753"/>
    </source>
</evidence>
<dbReference type="InterPro" id="IPR006102">
    <property type="entry name" value="Ig-like_GH2"/>
</dbReference>
<dbReference type="InterPro" id="IPR050887">
    <property type="entry name" value="Beta-mannosidase_GH2"/>
</dbReference>
<evidence type="ECO:0000256" key="7">
    <source>
        <dbReference type="ARBA" id="ARBA00022801"/>
    </source>
</evidence>
<protein>
    <recommendedName>
        <fullName evidence="11">Beta-mannosidase B</fullName>
        <ecNumber evidence="5">3.2.1.25</ecNumber>
    </recommendedName>
    <alternativeName>
        <fullName evidence="12">Mannanase B</fullName>
    </alternativeName>
</protein>
<evidence type="ECO:0000256" key="2">
    <source>
        <dbReference type="ARBA" id="ARBA00004613"/>
    </source>
</evidence>
<feature type="domain" description="Glycoside hydrolase family 2 immunoglobulin-like beta-sandwich" evidence="13">
    <location>
        <begin position="188"/>
        <end position="275"/>
    </location>
</feature>
<evidence type="ECO:0000256" key="3">
    <source>
        <dbReference type="ARBA" id="ARBA00004740"/>
    </source>
</evidence>
<dbReference type="Pfam" id="PF17786">
    <property type="entry name" value="Mannosidase_ig"/>
    <property type="match status" value="1"/>
</dbReference>
<dbReference type="FunFam" id="3.20.20.80:FF:000050">
    <property type="entry name" value="Beta-mannosidase B"/>
    <property type="match status" value="1"/>
</dbReference>
<dbReference type="Proteomes" id="UP000824239">
    <property type="component" value="Unassembled WGS sequence"/>
</dbReference>
<dbReference type="PANTHER" id="PTHR43730:SF1">
    <property type="entry name" value="BETA-MANNOSIDASE"/>
    <property type="match status" value="1"/>
</dbReference>
<comment type="similarity">
    <text evidence="10">Belongs to the glycosyl hydrolase 2 family. Beta-mannosidase B subfamily.</text>
</comment>
<keyword evidence="9" id="KW-0326">Glycosidase</keyword>